<feature type="chain" id="PRO_5040342233" evidence="15">
    <location>
        <begin position="20"/>
        <end position="769"/>
    </location>
</feature>
<dbReference type="SUPFAM" id="SSF48264">
    <property type="entry name" value="Cytochrome P450"/>
    <property type="match status" value="1"/>
</dbReference>
<dbReference type="GO" id="GO:0005506">
    <property type="term" value="F:iron ion binding"/>
    <property type="evidence" value="ECO:0007669"/>
    <property type="project" value="InterPro"/>
</dbReference>
<evidence type="ECO:0000313" key="17">
    <source>
        <dbReference type="EMBL" id="KAJ6649701.1"/>
    </source>
</evidence>
<evidence type="ECO:0000256" key="11">
    <source>
        <dbReference type="ARBA" id="ARBA00023004"/>
    </source>
</evidence>
<feature type="domain" description="Alpha/beta hydrolase fold-3" evidence="16">
    <location>
        <begin position="557"/>
        <end position="670"/>
    </location>
</feature>
<evidence type="ECO:0000256" key="14">
    <source>
        <dbReference type="PIRSR" id="PIRSR602401-1"/>
    </source>
</evidence>
<dbReference type="OrthoDB" id="3934656at2759"/>
<dbReference type="InterPro" id="IPR002401">
    <property type="entry name" value="Cyt_P450_E_grp-I"/>
</dbReference>
<dbReference type="GO" id="GO:0020037">
    <property type="term" value="F:heme binding"/>
    <property type="evidence" value="ECO:0007669"/>
    <property type="project" value="InterPro"/>
</dbReference>
<dbReference type="PRINTS" id="PR00385">
    <property type="entry name" value="P450"/>
</dbReference>
<evidence type="ECO:0000256" key="1">
    <source>
        <dbReference type="ARBA" id="ARBA00001971"/>
    </source>
</evidence>
<comment type="caution">
    <text evidence="17">The sequence shown here is derived from an EMBL/GenBank/DDBJ whole genome shotgun (WGS) entry which is preliminary data.</text>
</comment>
<dbReference type="GO" id="GO:0006082">
    <property type="term" value="P:organic acid metabolic process"/>
    <property type="evidence" value="ECO:0007669"/>
    <property type="project" value="TreeGrafter"/>
</dbReference>
<dbReference type="Gene3D" id="3.40.50.1820">
    <property type="entry name" value="alpha/beta hydrolase"/>
    <property type="match status" value="1"/>
</dbReference>
<dbReference type="InterPro" id="IPR017972">
    <property type="entry name" value="Cyt_P450_CS"/>
</dbReference>
<evidence type="ECO:0000256" key="12">
    <source>
        <dbReference type="ARBA" id="ARBA00023033"/>
    </source>
</evidence>
<dbReference type="InterPro" id="IPR036396">
    <property type="entry name" value="Cyt_P450_sf"/>
</dbReference>
<evidence type="ECO:0000256" key="9">
    <source>
        <dbReference type="ARBA" id="ARBA00022848"/>
    </source>
</evidence>
<sequence length="769" mass="87178">MALILLLAVFISFVLYLYSRERRPKNFPPGPNGYPIVGYLPFLGPEAYADVGKIGKKYGNIFSMKMGSYWYVVLNDFDVIKNALKEEVFSGRPNYLLRMSFYKKGITFNNGAHWQAQRRFSMKVLRDFGFGKMSMITSIQDEIKELQSYLRENTGTPIDLSEVLPISILNSLWNILTGEKFSLSDPLPKKIHAAIKYGLSGQDVLGILYFLPWLAALIPGKTSGTDKMRAAVDTLQSVLKSSIEEHRQRFVPGSSPRDYIDAYLQQIEECDDPRSSFYDQEGVLNLVDGLTNFCVPGTDSISSSMSFALLYVIATPGVLKKVHDEIDNVIGRQRLPDPSDRPNMPYMSAVVSETFRLSSIIPGDVPHSTTAATQIGGYDLPKGTIIIPNIYQVHHDEKYWGDPENFRPERFLNPDGTYRKDERVIPFSIGKRVCVAEGLAQVQFFLFLTGVFQHFDFLVSPDHPLPGFKPKSTFSLSPQPEVQFDLETDLNKQYTTPAFSKRFLNGLDVQALHVAFATKESERVQTKFQYETIAYGVKENEKYDIYGIDLPSDAKLFVYIHGGYWKKLSKRISAYCVDPLVSAGVKVIVLEYDLCPTVTLSELVEQVTRFGQFILNNPDYSKSRRISLGGHSAGAHLIMCMIDKLLQNLDEPLRIHSIFLISGVFDLTQLQFTTVNEDNVLGLCGSNVNELSPLQFDFTKWSKQNININIYVGQYDTPTFIKQSMQLFLRFTEGFKVRLKFVIDHDHFNIVEDLSQPSYELTKDIVSEK</sequence>
<comment type="function">
    <text evidence="2">May be involved in the metabolism of insect hormones and in the breakdown of synthetic insecticides.</text>
</comment>
<keyword evidence="9" id="KW-0492">Microsome</keyword>
<dbReference type="Pfam" id="PF07859">
    <property type="entry name" value="Abhydrolase_3"/>
    <property type="match status" value="1"/>
</dbReference>
<dbReference type="Proteomes" id="UP001151699">
    <property type="component" value="Chromosome A"/>
</dbReference>
<keyword evidence="6 14" id="KW-0349">Heme</keyword>
<dbReference type="EMBL" id="WJQU01000001">
    <property type="protein sequence ID" value="KAJ6649701.1"/>
    <property type="molecule type" value="Genomic_DNA"/>
</dbReference>
<evidence type="ECO:0000313" key="18">
    <source>
        <dbReference type="Proteomes" id="UP001151699"/>
    </source>
</evidence>
<keyword evidence="15" id="KW-0732">Signal</keyword>
<keyword evidence="8" id="KW-0256">Endoplasmic reticulum</keyword>
<dbReference type="Pfam" id="PF00067">
    <property type="entry name" value="p450"/>
    <property type="match status" value="1"/>
</dbReference>
<dbReference type="FunFam" id="1.10.630.10:FF:000238">
    <property type="entry name" value="Cytochrome P450 2A6"/>
    <property type="match status" value="1"/>
</dbReference>
<keyword evidence="7 14" id="KW-0479">Metal-binding</keyword>
<evidence type="ECO:0000256" key="6">
    <source>
        <dbReference type="ARBA" id="ARBA00022617"/>
    </source>
</evidence>
<keyword evidence="11 14" id="KW-0408">Iron</keyword>
<evidence type="ECO:0000256" key="5">
    <source>
        <dbReference type="ARBA" id="ARBA00010617"/>
    </source>
</evidence>
<protein>
    <submittedName>
        <fullName evidence="17">Farnesoate epoxidase</fullName>
    </submittedName>
</protein>
<dbReference type="InterPro" id="IPR013094">
    <property type="entry name" value="AB_hydrolase_3"/>
</dbReference>
<evidence type="ECO:0000256" key="2">
    <source>
        <dbReference type="ARBA" id="ARBA00003690"/>
    </source>
</evidence>
<feature type="binding site" description="axial binding residue" evidence="14">
    <location>
        <position position="434"/>
    </location>
    <ligand>
        <name>heme</name>
        <dbReference type="ChEBI" id="CHEBI:30413"/>
    </ligand>
    <ligandPart>
        <name>Fe</name>
        <dbReference type="ChEBI" id="CHEBI:18248"/>
    </ligandPart>
</feature>
<dbReference type="SUPFAM" id="SSF53474">
    <property type="entry name" value="alpha/beta-Hydrolases"/>
    <property type="match status" value="1"/>
</dbReference>
<dbReference type="PROSITE" id="PS00086">
    <property type="entry name" value="CYTOCHROME_P450"/>
    <property type="match status" value="1"/>
</dbReference>
<dbReference type="PANTHER" id="PTHR24300:SF376">
    <property type="entry name" value="CYTOCHROME P450 15A1"/>
    <property type="match status" value="1"/>
</dbReference>
<evidence type="ECO:0000256" key="3">
    <source>
        <dbReference type="ARBA" id="ARBA00004174"/>
    </source>
</evidence>
<dbReference type="InterPro" id="IPR050182">
    <property type="entry name" value="Cytochrome_P450_fam2"/>
</dbReference>
<dbReference type="GO" id="GO:0008395">
    <property type="term" value="F:steroid hydroxylase activity"/>
    <property type="evidence" value="ECO:0007669"/>
    <property type="project" value="TreeGrafter"/>
</dbReference>
<gene>
    <name evidence="17" type="primary">CYP15C1_0</name>
    <name evidence="17" type="ORF">Bhyg_04940</name>
</gene>
<comment type="cofactor">
    <cofactor evidence="1 14">
        <name>heme</name>
        <dbReference type="ChEBI" id="CHEBI:30413"/>
    </cofactor>
</comment>
<keyword evidence="10" id="KW-0560">Oxidoreductase</keyword>
<dbReference type="PANTHER" id="PTHR24300">
    <property type="entry name" value="CYTOCHROME P450 508A4-RELATED"/>
    <property type="match status" value="1"/>
</dbReference>
<comment type="similarity">
    <text evidence="5">Belongs to the cytochrome P450 family.</text>
</comment>
<dbReference type="AlphaFoldDB" id="A0A9Q0NHF6"/>
<dbReference type="InterPro" id="IPR029058">
    <property type="entry name" value="AB_hydrolase_fold"/>
</dbReference>
<evidence type="ECO:0000256" key="4">
    <source>
        <dbReference type="ARBA" id="ARBA00004406"/>
    </source>
</evidence>
<keyword evidence="18" id="KW-1185">Reference proteome</keyword>
<evidence type="ECO:0000256" key="8">
    <source>
        <dbReference type="ARBA" id="ARBA00022824"/>
    </source>
</evidence>
<dbReference type="PRINTS" id="PR00463">
    <property type="entry name" value="EP450I"/>
</dbReference>
<keyword evidence="12" id="KW-0503">Monooxygenase</keyword>
<name>A0A9Q0NHF6_9DIPT</name>
<dbReference type="GO" id="GO:0006805">
    <property type="term" value="P:xenobiotic metabolic process"/>
    <property type="evidence" value="ECO:0007669"/>
    <property type="project" value="TreeGrafter"/>
</dbReference>
<accession>A0A9Q0NHF6</accession>
<evidence type="ECO:0000256" key="15">
    <source>
        <dbReference type="SAM" id="SignalP"/>
    </source>
</evidence>
<proteinExistence type="inferred from homology"/>
<feature type="signal peptide" evidence="15">
    <location>
        <begin position="1"/>
        <end position="19"/>
    </location>
</feature>
<organism evidence="17 18">
    <name type="scientific">Pseudolycoriella hygida</name>
    <dbReference type="NCBI Taxonomy" id="35572"/>
    <lineage>
        <taxon>Eukaryota</taxon>
        <taxon>Metazoa</taxon>
        <taxon>Ecdysozoa</taxon>
        <taxon>Arthropoda</taxon>
        <taxon>Hexapoda</taxon>
        <taxon>Insecta</taxon>
        <taxon>Pterygota</taxon>
        <taxon>Neoptera</taxon>
        <taxon>Endopterygota</taxon>
        <taxon>Diptera</taxon>
        <taxon>Nematocera</taxon>
        <taxon>Sciaroidea</taxon>
        <taxon>Sciaridae</taxon>
        <taxon>Pseudolycoriella</taxon>
    </lineage>
</organism>
<evidence type="ECO:0000256" key="7">
    <source>
        <dbReference type="ARBA" id="ARBA00022723"/>
    </source>
</evidence>
<keyword evidence="13" id="KW-0472">Membrane</keyword>
<comment type="subcellular location">
    <subcellularLocation>
        <location evidence="4">Endoplasmic reticulum membrane</location>
        <topology evidence="4">Peripheral membrane protein</topology>
    </subcellularLocation>
    <subcellularLocation>
        <location evidence="3">Microsome membrane</location>
        <topology evidence="3">Peripheral membrane protein</topology>
    </subcellularLocation>
</comment>
<reference evidence="17" key="1">
    <citation type="submission" date="2022-07" db="EMBL/GenBank/DDBJ databases">
        <authorList>
            <person name="Trinca V."/>
            <person name="Uliana J.V.C."/>
            <person name="Torres T.T."/>
            <person name="Ward R.J."/>
            <person name="Monesi N."/>
        </authorList>
    </citation>
    <scope>NUCLEOTIDE SEQUENCE</scope>
    <source>
        <strain evidence="17">HSMRA1968</strain>
        <tissue evidence="17">Whole embryos</tissue>
    </source>
</reference>
<evidence type="ECO:0000256" key="13">
    <source>
        <dbReference type="ARBA" id="ARBA00023136"/>
    </source>
</evidence>
<evidence type="ECO:0000256" key="10">
    <source>
        <dbReference type="ARBA" id="ARBA00023002"/>
    </source>
</evidence>
<dbReference type="GO" id="GO:0005789">
    <property type="term" value="C:endoplasmic reticulum membrane"/>
    <property type="evidence" value="ECO:0007669"/>
    <property type="project" value="UniProtKB-SubCell"/>
</dbReference>
<dbReference type="GO" id="GO:0016712">
    <property type="term" value="F:oxidoreductase activity, acting on paired donors, with incorporation or reduction of molecular oxygen, reduced flavin or flavoprotein as one donor, and incorporation of one atom of oxygen"/>
    <property type="evidence" value="ECO:0007669"/>
    <property type="project" value="TreeGrafter"/>
</dbReference>
<dbReference type="GO" id="GO:0016787">
    <property type="term" value="F:hydrolase activity"/>
    <property type="evidence" value="ECO:0007669"/>
    <property type="project" value="InterPro"/>
</dbReference>
<evidence type="ECO:0000259" key="16">
    <source>
        <dbReference type="Pfam" id="PF07859"/>
    </source>
</evidence>
<dbReference type="InterPro" id="IPR001128">
    <property type="entry name" value="Cyt_P450"/>
</dbReference>
<dbReference type="Gene3D" id="1.10.630.10">
    <property type="entry name" value="Cytochrome P450"/>
    <property type="match status" value="1"/>
</dbReference>